<evidence type="ECO:0000256" key="10">
    <source>
        <dbReference type="ARBA" id="ARBA00049244"/>
    </source>
</evidence>
<evidence type="ECO:0000256" key="1">
    <source>
        <dbReference type="ARBA" id="ARBA00004496"/>
    </source>
</evidence>
<dbReference type="PANTHER" id="PTHR32294">
    <property type="entry name" value="DNA POLYMERASE III SUBUNIT ALPHA"/>
    <property type="match status" value="1"/>
</dbReference>
<evidence type="ECO:0000256" key="2">
    <source>
        <dbReference type="ARBA" id="ARBA00009496"/>
    </source>
</evidence>
<evidence type="ECO:0000256" key="6">
    <source>
        <dbReference type="ARBA" id="ARBA00022695"/>
    </source>
</evidence>
<proteinExistence type="inferred from homology"/>
<dbReference type="RefSeq" id="WP_186503103.1">
    <property type="nucleotide sequence ID" value="NZ_JACOGK010000017.1"/>
</dbReference>
<dbReference type="NCBIfam" id="NF005298">
    <property type="entry name" value="PRK06826.1"/>
    <property type="match status" value="1"/>
</dbReference>
<dbReference type="InterPro" id="IPR004365">
    <property type="entry name" value="NA-bd_OB_tRNA"/>
</dbReference>
<dbReference type="InterPro" id="IPR004013">
    <property type="entry name" value="PHP_dom"/>
</dbReference>
<gene>
    <name evidence="12" type="ORF">H8J70_06760</name>
</gene>
<dbReference type="SMART" id="SM00481">
    <property type="entry name" value="POLIIIAc"/>
    <property type="match status" value="1"/>
</dbReference>
<protein>
    <recommendedName>
        <fullName evidence="4">DNA polymerase III subunit alpha</fullName>
        <ecNumber evidence="3">2.7.7.7</ecNumber>
    </recommendedName>
</protein>
<evidence type="ECO:0000313" key="12">
    <source>
        <dbReference type="EMBL" id="MBC3536947.1"/>
    </source>
</evidence>
<name>A0ABR6VJL8_9FIRM</name>
<reference evidence="12 13" key="1">
    <citation type="submission" date="2020-08" db="EMBL/GenBank/DDBJ databases">
        <authorList>
            <person name="Liu C."/>
            <person name="Sun Q."/>
        </authorList>
    </citation>
    <scope>NUCLEOTIDE SEQUENCE [LARGE SCALE GENOMIC DNA]</scope>
    <source>
        <strain evidence="12 13">NSJ-59</strain>
    </source>
</reference>
<dbReference type="InterPro" id="IPR004805">
    <property type="entry name" value="DnaE2/DnaE/PolC"/>
</dbReference>
<dbReference type="Proteomes" id="UP000606870">
    <property type="component" value="Unassembled WGS sequence"/>
</dbReference>
<dbReference type="InterPro" id="IPR016195">
    <property type="entry name" value="Pol/histidinol_Pase-like"/>
</dbReference>
<dbReference type="CDD" id="cd04485">
    <property type="entry name" value="DnaE_OBF"/>
    <property type="match status" value="1"/>
</dbReference>
<keyword evidence="6 12" id="KW-0548">Nucleotidyltransferase</keyword>
<dbReference type="NCBIfam" id="NF004226">
    <property type="entry name" value="PRK05673.1"/>
    <property type="match status" value="1"/>
</dbReference>
<dbReference type="Gene3D" id="3.20.20.140">
    <property type="entry name" value="Metal-dependent hydrolases"/>
    <property type="match status" value="1"/>
</dbReference>
<keyword evidence="8" id="KW-0239">DNA-directed DNA polymerase</keyword>
<dbReference type="Pfam" id="PF01336">
    <property type="entry name" value="tRNA_anti-codon"/>
    <property type="match status" value="1"/>
</dbReference>
<dbReference type="Gene3D" id="1.10.150.870">
    <property type="match status" value="1"/>
</dbReference>
<dbReference type="InterPro" id="IPR003141">
    <property type="entry name" value="Pol/His_phosphatase_N"/>
</dbReference>
<feature type="domain" description="Polymerase/histidinol phosphatase N-terminal" evidence="11">
    <location>
        <begin position="5"/>
        <end position="72"/>
    </location>
</feature>
<keyword evidence="7" id="KW-0235">DNA replication</keyword>
<dbReference type="EC" id="2.7.7.7" evidence="3"/>
<dbReference type="Pfam" id="PF17657">
    <property type="entry name" value="DNA_pol3_finger"/>
    <property type="match status" value="1"/>
</dbReference>
<evidence type="ECO:0000256" key="8">
    <source>
        <dbReference type="ARBA" id="ARBA00022932"/>
    </source>
</evidence>
<dbReference type="EMBL" id="JACOGK010000017">
    <property type="protein sequence ID" value="MBC3536947.1"/>
    <property type="molecule type" value="Genomic_DNA"/>
</dbReference>
<dbReference type="Pfam" id="PF07733">
    <property type="entry name" value="DNA_pol3_alpha"/>
    <property type="match status" value="1"/>
</dbReference>
<dbReference type="SUPFAM" id="SSF89550">
    <property type="entry name" value="PHP domain-like"/>
    <property type="match status" value="1"/>
</dbReference>
<evidence type="ECO:0000259" key="11">
    <source>
        <dbReference type="SMART" id="SM00481"/>
    </source>
</evidence>
<dbReference type="NCBIfam" id="TIGR00594">
    <property type="entry name" value="polc"/>
    <property type="match status" value="1"/>
</dbReference>
<comment type="caution">
    <text evidence="12">The sequence shown here is derived from an EMBL/GenBank/DDBJ whole genome shotgun (WGS) entry which is preliminary data.</text>
</comment>
<dbReference type="InterPro" id="IPR040982">
    <property type="entry name" value="DNA_pol3_finger"/>
</dbReference>
<evidence type="ECO:0000256" key="7">
    <source>
        <dbReference type="ARBA" id="ARBA00022705"/>
    </source>
</evidence>
<evidence type="ECO:0000256" key="3">
    <source>
        <dbReference type="ARBA" id="ARBA00012417"/>
    </source>
</evidence>
<comment type="catalytic activity">
    <reaction evidence="10">
        <text>DNA(n) + a 2'-deoxyribonucleoside 5'-triphosphate = DNA(n+1) + diphosphate</text>
        <dbReference type="Rhea" id="RHEA:22508"/>
        <dbReference type="Rhea" id="RHEA-COMP:17339"/>
        <dbReference type="Rhea" id="RHEA-COMP:17340"/>
        <dbReference type="ChEBI" id="CHEBI:33019"/>
        <dbReference type="ChEBI" id="CHEBI:61560"/>
        <dbReference type="ChEBI" id="CHEBI:173112"/>
        <dbReference type="EC" id="2.7.7.7"/>
    </reaction>
</comment>
<dbReference type="Gene3D" id="1.10.10.1600">
    <property type="entry name" value="Bacterial DNA polymerase III alpha subunit, thumb domain"/>
    <property type="match status" value="1"/>
</dbReference>
<keyword evidence="13" id="KW-1185">Reference proteome</keyword>
<evidence type="ECO:0000313" key="13">
    <source>
        <dbReference type="Proteomes" id="UP000606870"/>
    </source>
</evidence>
<organism evidence="12 13">
    <name type="scientific">Megasphaera hominis</name>
    <dbReference type="NCBI Taxonomy" id="159836"/>
    <lineage>
        <taxon>Bacteria</taxon>
        <taxon>Bacillati</taxon>
        <taxon>Bacillota</taxon>
        <taxon>Negativicutes</taxon>
        <taxon>Veillonellales</taxon>
        <taxon>Veillonellaceae</taxon>
        <taxon>Megasphaera</taxon>
    </lineage>
</organism>
<dbReference type="InterPro" id="IPR041931">
    <property type="entry name" value="DNA_pol3_alpha_thumb_dom"/>
</dbReference>
<accession>A0ABR6VJL8</accession>
<dbReference type="Pfam" id="PF14579">
    <property type="entry name" value="HHH_6"/>
    <property type="match status" value="1"/>
</dbReference>
<comment type="similarity">
    <text evidence="2">Belongs to the DNA polymerase type-C family. DnaE subfamily.</text>
</comment>
<evidence type="ECO:0000256" key="5">
    <source>
        <dbReference type="ARBA" id="ARBA00022679"/>
    </source>
</evidence>
<dbReference type="InterPro" id="IPR011708">
    <property type="entry name" value="DNA_pol3_alpha_NTPase_dom"/>
</dbReference>
<keyword evidence="5 12" id="KW-0808">Transferase</keyword>
<dbReference type="Pfam" id="PF02811">
    <property type="entry name" value="PHP"/>
    <property type="match status" value="1"/>
</dbReference>
<comment type="subcellular location">
    <subcellularLocation>
        <location evidence="1">Cytoplasm</location>
    </subcellularLocation>
</comment>
<dbReference type="GO" id="GO:0003887">
    <property type="term" value="F:DNA-directed DNA polymerase activity"/>
    <property type="evidence" value="ECO:0007669"/>
    <property type="project" value="UniProtKB-EC"/>
</dbReference>
<dbReference type="PANTHER" id="PTHR32294:SF0">
    <property type="entry name" value="DNA POLYMERASE III SUBUNIT ALPHA"/>
    <property type="match status" value="1"/>
</dbReference>
<sequence>MRPFVHLHVHTQYSLFDGMCRIPEMVSRAKELNMPAVAITDHGNMYGVIHLYKEAEKQGIKPILGCEVYMTRGSRFEQKTKERLCHLILLAKNTEGYHNLVKIVSKGFTDGENNYHKPRVDYDLLEQYHEGLIALSACIEGHMQQDIINHNEAGALRTLKELTRIFGQDDFYLEVQNHGLPEEALVRQVFKRWSQEYDLKLVATNDYHYIHRSDAAAQEVKLCISTGSTLDDPSHFRFSNDEFYMKSGDEMAALFPDMPEALDTTLEIADKCDVKISFDERHLPQFPVPPGETDETYLRKLCEEALPKRYHPITDEVRQRLDYELGVINQMGFPSYFLIVWDYVKFARDHDIPVGPGRGSAAGSVVAYLLGITGLDPLKYNLLFERFLNPERVTMPDIDMDFCYENRSRVIDYVTRKYGADHVAQIITFGTLAARAVLRDVGRVLDIPLNEVNRILKLVPNELGITLDKALAESKEFRQEYEENELVHRLVEYGKVLEGLPRHSSTHAAGVVISAAPVDDYVPVQYSKEGYLTTQFDKDLVEELGLLKMDFLGLRTLTVMGDAVKLIKANRGIDLDIDAIPLDDPATGKLLTEGDTAGVFQMESDGITNLVKELAPTHFEDMIPTVALYRPGPLGSGMVEDFIKGSHGEKEVTYLHPLLEPILKDTYGVILYQEQVMQIASVMGGFSLGKADLLRRAMGKKKESILIAQRQDFLEGTRKNNIDDEIANKVFDLMVYFAGYGFNKSHSAAYAYIAWQTAYLKAHFRPEFMAATMTSVINDISKISYYIQECTRHGVKVLSPDVNASVYMFSVQGEDIRFGLSGVKSVGENTIHEIVRQREAGGPYTSLADFCGRVDLHVVNRRAIESLIKCGAMDSFGKRRSQLIAVLDQAVSMGALLQKEEASGQMGLFDLEDEPSVAELTYPDVPEYPIEMRLAMEKEYDGFYFSGHPLNAYKEALQRVTPLSVFFAEDRQQYDGKIITIGGLITGRRQVMTKRHDAMAILTVEDYTHSLTVVLFPKTYARYAAVAAVDAAVCIRGRADITDDSVQLLAEEVTPLGQMKDRAAGPVRPSATQMRQGMAAAPGSGAVWHAGMGTKLYIKIPAHLERSNLSTTIASVLERHHGDVKVYFHLMGSRRTILTNECYWVTTDEALHQELQALLEPHSLVIK</sequence>
<comment type="function">
    <text evidence="9">DNA polymerase III is a complex, multichain enzyme responsible for most of the replicative synthesis in bacteria. This DNA polymerase also exhibits 3' to 5' exonuclease activity. The alpha chain is the DNA polymerase.</text>
</comment>
<evidence type="ECO:0000256" key="9">
    <source>
        <dbReference type="ARBA" id="ARBA00025611"/>
    </source>
</evidence>
<dbReference type="CDD" id="cd12113">
    <property type="entry name" value="PHP_PolIIIA_DnaE3"/>
    <property type="match status" value="1"/>
</dbReference>
<evidence type="ECO:0000256" key="4">
    <source>
        <dbReference type="ARBA" id="ARBA00019114"/>
    </source>
</evidence>
<dbReference type="InterPro" id="IPR029460">
    <property type="entry name" value="DNAPol_HHH"/>
</dbReference>